<dbReference type="Proteomes" id="UP000310636">
    <property type="component" value="Unassembled WGS sequence"/>
</dbReference>
<organism evidence="1 2">
    <name type="scientific">Cohnella fermenti</name>
    <dbReference type="NCBI Taxonomy" id="2565925"/>
    <lineage>
        <taxon>Bacteria</taxon>
        <taxon>Bacillati</taxon>
        <taxon>Bacillota</taxon>
        <taxon>Bacilli</taxon>
        <taxon>Bacillales</taxon>
        <taxon>Paenibacillaceae</taxon>
        <taxon>Cohnella</taxon>
    </lineage>
</organism>
<reference evidence="1 2" key="1">
    <citation type="submission" date="2019-04" db="EMBL/GenBank/DDBJ databases">
        <title>Cohnella sp. nov. isolated from preserved vegetables.</title>
        <authorList>
            <person name="Lin S.-Y."/>
            <person name="Hung M.-H."/>
            <person name="Young C.-C."/>
        </authorList>
    </citation>
    <scope>NUCLEOTIDE SEQUENCE [LARGE SCALE GENOMIC DNA]</scope>
    <source>
        <strain evidence="1 2">CC-MHH1044</strain>
    </source>
</reference>
<gene>
    <name evidence="1" type="ORF">E6C55_15150</name>
</gene>
<evidence type="ECO:0000313" key="2">
    <source>
        <dbReference type="Proteomes" id="UP000310636"/>
    </source>
</evidence>
<comment type="caution">
    <text evidence="1">The sequence shown here is derived from an EMBL/GenBank/DDBJ whole genome shotgun (WGS) entry which is preliminary data.</text>
</comment>
<dbReference type="RefSeq" id="WP_136370645.1">
    <property type="nucleotide sequence ID" value="NZ_SSOB01000017.1"/>
</dbReference>
<dbReference type="Gene3D" id="1.20.5.170">
    <property type="match status" value="1"/>
</dbReference>
<evidence type="ECO:0000313" key="1">
    <source>
        <dbReference type="EMBL" id="THF78034.1"/>
    </source>
</evidence>
<keyword evidence="2" id="KW-1185">Reference proteome</keyword>
<name>A0A4S4BT21_9BACL</name>
<dbReference type="AlphaFoldDB" id="A0A4S4BT21"/>
<accession>A0A4S4BT21</accession>
<protein>
    <submittedName>
        <fullName evidence="1">Uncharacterized protein</fullName>
    </submittedName>
</protein>
<proteinExistence type="predicted"/>
<sequence>MEKLILEMMEKMTTGFAEIKGEIAGIKSEIVEIKGEIIVMKGEIAEIKEDIVVMKSEIAEIKVVQAEHGVKLDRIELSLEGIREQAAASAEDITGLRLVHKKE</sequence>
<dbReference type="EMBL" id="SSOB01000017">
    <property type="protein sequence ID" value="THF78034.1"/>
    <property type="molecule type" value="Genomic_DNA"/>
</dbReference>